<gene>
    <name evidence="2" type="ORF">G3435_19850</name>
    <name evidence="3" type="ORF">G3436_11080</name>
</gene>
<evidence type="ECO:0000313" key="4">
    <source>
        <dbReference type="Proteomes" id="UP000480410"/>
    </source>
</evidence>
<protein>
    <submittedName>
        <fullName evidence="3">Glutamine synthetase</fullName>
    </submittedName>
</protein>
<organism evidence="3 5">
    <name type="scientific">Pseudomonas brassicae</name>
    <dbReference type="NCBI Taxonomy" id="2708063"/>
    <lineage>
        <taxon>Bacteria</taxon>
        <taxon>Pseudomonadati</taxon>
        <taxon>Pseudomonadota</taxon>
        <taxon>Gammaproteobacteria</taxon>
        <taxon>Pseudomonadales</taxon>
        <taxon>Pseudomonadaceae</taxon>
        <taxon>Pseudomonas</taxon>
    </lineage>
</organism>
<accession>A0A6B3NM91</accession>
<dbReference type="AlphaFoldDB" id="A0A6B3NM91"/>
<sequence>MKQLIVFALLLTPFGLAHAAMPRSEPAQCTRSANLLACTDRDGNAYSVHSQGSTQFMRGFEVQGQRRWVQTNSRYGPLTFYTGLASDGEAWVGYSRRVGWTTQNRVSSSSGQRFSLRCNRLGGCQ</sequence>
<dbReference type="Proteomes" id="UP000482634">
    <property type="component" value="Unassembled WGS sequence"/>
</dbReference>
<evidence type="ECO:0000313" key="2">
    <source>
        <dbReference type="EMBL" id="NER61597.1"/>
    </source>
</evidence>
<dbReference type="EMBL" id="JAAHBU010000135">
    <property type="protein sequence ID" value="NER64335.1"/>
    <property type="molecule type" value="Genomic_DNA"/>
</dbReference>
<accession>A0A6M0D1Q8</accession>
<evidence type="ECO:0000313" key="5">
    <source>
        <dbReference type="Proteomes" id="UP000482634"/>
    </source>
</evidence>
<feature type="chain" id="PRO_5044630300" evidence="1">
    <location>
        <begin position="20"/>
        <end position="125"/>
    </location>
</feature>
<dbReference type="Proteomes" id="UP000480410">
    <property type="component" value="Unassembled WGS sequence"/>
</dbReference>
<keyword evidence="5" id="KW-1185">Reference proteome</keyword>
<dbReference type="RefSeq" id="WP_163944721.1">
    <property type="nucleotide sequence ID" value="NZ_JAAHBU010000135.1"/>
</dbReference>
<proteinExistence type="predicted"/>
<evidence type="ECO:0000256" key="1">
    <source>
        <dbReference type="SAM" id="SignalP"/>
    </source>
</evidence>
<reference evidence="4 5" key="1">
    <citation type="submission" date="2020-02" db="EMBL/GenBank/DDBJ databases">
        <title>Broccoli isolated Pseudomonas sp.</title>
        <authorList>
            <person name="Fujikawa T."/>
            <person name="Sawada H."/>
        </authorList>
    </citation>
    <scope>NUCLEOTIDE SEQUENCE [LARGE SCALE GENOMIC DNA]</scope>
    <source>
        <strain evidence="3 5">MAFF212427</strain>
        <strain evidence="2 4">MAFF212428</strain>
    </source>
</reference>
<dbReference type="EMBL" id="JAAHBV010000477">
    <property type="protein sequence ID" value="NER61597.1"/>
    <property type="molecule type" value="Genomic_DNA"/>
</dbReference>
<name>A0A6B3NM91_9PSED</name>
<comment type="caution">
    <text evidence="3">The sequence shown here is derived from an EMBL/GenBank/DDBJ whole genome shotgun (WGS) entry which is preliminary data.</text>
</comment>
<feature type="signal peptide" evidence="1">
    <location>
        <begin position="1"/>
        <end position="19"/>
    </location>
</feature>
<keyword evidence="1" id="KW-0732">Signal</keyword>
<evidence type="ECO:0000313" key="3">
    <source>
        <dbReference type="EMBL" id="NER64335.1"/>
    </source>
</evidence>